<dbReference type="PANTHER" id="PTHR43081:SF1">
    <property type="entry name" value="ADENYLATE CYCLASE, TERMINAL-DIFFERENTIATION SPECIFIC"/>
    <property type="match status" value="1"/>
</dbReference>
<name>A0A6N4V5L5_9MYCO</name>
<reference evidence="4 5" key="1">
    <citation type="journal article" date="2019" name="Emerg. Microbes Infect.">
        <title>Comprehensive subspecies identification of 175 nontuberculous mycobacteria species based on 7547 genomic profiles.</title>
        <authorList>
            <person name="Matsumoto Y."/>
            <person name="Kinjo T."/>
            <person name="Motooka D."/>
            <person name="Nabeya D."/>
            <person name="Jung N."/>
            <person name="Uechi K."/>
            <person name="Horii T."/>
            <person name="Iida T."/>
            <person name="Fujita J."/>
            <person name="Nakamura S."/>
        </authorList>
    </citation>
    <scope>NUCLEOTIDE SEQUENCE [LARGE SCALE GENOMIC DNA]</scope>
    <source>
        <strain evidence="4 5">JCM 12603</strain>
    </source>
</reference>
<dbReference type="InterPro" id="IPR029787">
    <property type="entry name" value="Nucleotide_cyclase"/>
</dbReference>
<dbReference type="GO" id="GO:0009190">
    <property type="term" value="P:cyclic nucleotide biosynthetic process"/>
    <property type="evidence" value="ECO:0007669"/>
    <property type="project" value="InterPro"/>
</dbReference>
<protein>
    <recommendedName>
        <fullName evidence="3">Guanylate cyclase domain-containing protein</fullName>
    </recommendedName>
</protein>
<gene>
    <name evidence="4" type="ORF">MPOR_04460</name>
</gene>
<dbReference type="SMART" id="SM00044">
    <property type="entry name" value="CYCc"/>
    <property type="match status" value="1"/>
</dbReference>
<dbReference type="GO" id="GO:0004016">
    <property type="term" value="F:adenylate cyclase activity"/>
    <property type="evidence" value="ECO:0007669"/>
    <property type="project" value="UniProtKB-ARBA"/>
</dbReference>
<dbReference type="CDD" id="cd07302">
    <property type="entry name" value="CHD"/>
    <property type="match status" value="1"/>
</dbReference>
<proteinExistence type="inferred from homology"/>
<dbReference type="EMBL" id="AP022570">
    <property type="protein sequence ID" value="BBX49420.1"/>
    <property type="molecule type" value="Genomic_DNA"/>
</dbReference>
<dbReference type="Gene3D" id="3.30.70.1230">
    <property type="entry name" value="Nucleotide cyclase"/>
    <property type="match status" value="1"/>
</dbReference>
<evidence type="ECO:0000256" key="1">
    <source>
        <dbReference type="ARBA" id="ARBA00005381"/>
    </source>
</evidence>
<dbReference type="KEGG" id="mpof:MPOR_04460"/>
<evidence type="ECO:0000256" key="2">
    <source>
        <dbReference type="SAM" id="Phobius"/>
    </source>
</evidence>
<keyword evidence="5" id="KW-1185">Reference proteome</keyword>
<keyword evidence="2" id="KW-0472">Membrane</keyword>
<sequence length="274" mass="29540">MTVALFVIAALELAALIALGVVTLVMRRKLTSARRALRARPTRSAESRPRRRPRGVAPLAVKTVVDTVQTADSLIRKGLGGSIRHSIDDLAGWARVERPDLARITADGSVVLLFSDIEDSTRHNQTLGDRDWITVLERHNKLVERSVSAHGGYVVKNQGDGFMIAFADPAKALRCSLDVQRALGGDTERWNGIRVRIGAHAGTSVRRGHDLFGLDVVMAARIADLARGGEILVSAALRDSVADADGFCFTTGREVRLKGITDAQTVHALAMPAS</sequence>
<keyword evidence="2" id="KW-0812">Transmembrane</keyword>
<evidence type="ECO:0000259" key="3">
    <source>
        <dbReference type="PROSITE" id="PS50125"/>
    </source>
</evidence>
<keyword evidence="2" id="KW-1133">Transmembrane helix</keyword>
<comment type="similarity">
    <text evidence="1">Belongs to the adenylyl cyclase class-3 family.</text>
</comment>
<dbReference type="RefSeq" id="WP_235682412.1">
    <property type="nucleotide sequence ID" value="NZ_AP022570.1"/>
</dbReference>
<dbReference type="AlphaFoldDB" id="A0A6N4V5L5"/>
<dbReference type="Proteomes" id="UP000466785">
    <property type="component" value="Chromosome"/>
</dbReference>
<organism evidence="4 5">
    <name type="scientific">Mycolicibacterium poriferae</name>
    <dbReference type="NCBI Taxonomy" id="39694"/>
    <lineage>
        <taxon>Bacteria</taxon>
        <taxon>Bacillati</taxon>
        <taxon>Actinomycetota</taxon>
        <taxon>Actinomycetes</taxon>
        <taxon>Mycobacteriales</taxon>
        <taxon>Mycobacteriaceae</taxon>
        <taxon>Mycolicibacterium</taxon>
    </lineage>
</organism>
<dbReference type="InterPro" id="IPR001054">
    <property type="entry name" value="A/G_cyclase"/>
</dbReference>
<evidence type="ECO:0000313" key="4">
    <source>
        <dbReference type="EMBL" id="BBX49420.1"/>
    </source>
</evidence>
<accession>A0A6N4V5L5</accession>
<feature type="transmembrane region" description="Helical" evidence="2">
    <location>
        <begin position="6"/>
        <end position="26"/>
    </location>
</feature>
<dbReference type="Pfam" id="PF00211">
    <property type="entry name" value="Guanylate_cyc"/>
    <property type="match status" value="1"/>
</dbReference>
<dbReference type="InterPro" id="IPR050697">
    <property type="entry name" value="Adenylyl/Guanylyl_Cyclase_3/4"/>
</dbReference>
<evidence type="ECO:0000313" key="5">
    <source>
        <dbReference type="Proteomes" id="UP000466785"/>
    </source>
</evidence>
<dbReference type="SUPFAM" id="SSF55073">
    <property type="entry name" value="Nucleotide cyclase"/>
    <property type="match status" value="1"/>
</dbReference>
<dbReference type="PANTHER" id="PTHR43081">
    <property type="entry name" value="ADENYLATE CYCLASE, TERMINAL-DIFFERENTIATION SPECIFIC-RELATED"/>
    <property type="match status" value="1"/>
</dbReference>
<dbReference type="PROSITE" id="PS50125">
    <property type="entry name" value="GUANYLATE_CYCLASE_2"/>
    <property type="match status" value="1"/>
</dbReference>
<dbReference type="GO" id="GO:0035556">
    <property type="term" value="P:intracellular signal transduction"/>
    <property type="evidence" value="ECO:0007669"/>
    <property type="project" value="InterPro"/>
</dbReference>
<feature type="domain" description="Guanylate cyclase" evidence="3">
    <location>
        <begin position="111"/>
        <end position="223"/>
    </location>
</feature>